<sequence>MSYLNRIWMAASVAVVQGHTDQGHKWKTGLTSLQHGKRKFFSGTGSDASHLRPLSGMIGSDFPGVLGNQDGNHERPDESLRRVMYLNCWGQG</sequence>
<organism evidence="1 2">
    <name type="scientific">Quercus rubra</name>
    <name type="common">Northern red oak</name>
    <name type="synonym">Quercus borealis</name>
    <dbReference type="NCBI Taxonomy" id="3512"/>
    <lineage>
        <taxon>Eukaryota</taxon>
        <taxon>Viridiplantae</taxon>
        <taxon>Streptophyta</taxon>
        <taxon>Embryophyta</taxon>
        <taxon>Tracheophyta</taxon>
        <taxon>Spermatophyta</taxon>
        <taxon>Magnoliopsida</taxon>
        <taxon>eudicotyledons</taxon>
        <taxon>Gunneridae</taxon>
        <taxon>Pentapetalae</taxon>
        <taxon>rosids</taxon>
        <taxon>fabids</taxon>
        <taxon>Fagales</taxon>
        <taxon>Fagaceae</taxon>
        <taxon>Quercus</taxon>
    </lineage>
</organism>
<comment type="caution">
    <text evidence="1">The sequence shown here is derived from an EMBL/GenBank/DDBJ whole genome shotgun (WGS) entry which is preliminary data.</text>
</comment>
<proteinExistence type="predicted"/>
<dbReference type="AlphaFoldDB" id="A0AAN7II19"/>
<reference evidence="1 2" key="1">
    <citation type="journal article" date="2023" name="G3 (Bethesda)">
        <title>A haplotype-resolved chromosome-scale genome for Quercus rubra L. provides insights into the genetics of adaptive traits for red oak species.</title>
        <authorList>
            <person name="Kapoor B."/>
            <person name="Jenkins J."/>
            <person name="Schmutz J."/>
            <person name="Zhebentyayeva T."/>
            <person name="Kuelheim C."/>
            <person name="Coggeshall M."/>
            <person name="Heim C."/>
            <person name="Lasky J.R."/>
            <person name="Leites L."/>
            <person name="Islam-Faridi N."/>
            <person name="Romero-Severson J."/>
            <person name="DeLeo V.L."/>
            <person name="Lucas S.M."/>
            <person name="Lazic D."/>
            <person name="Gailing O."/>
            <person name="Carlson J."/>
            <person name="Staton M."/>
        </authorList>
    </citation>
    <scope>NUCLEOTIDE SEQUENCE [LARGE SCALE GENOMIC DNA]</scope>
    <source>
        <strain evidence="1">Pseudo-F2</strain>
    </source>
</reference>
<dbReference type="PANTHER" id="PTHR33090">
    <property type="entry name" value="DUF3774 DOMAIN PROTEIN-RELATED"/>
    <property type="match status" value="1"/>
</dbReference>
<accession>A0AAN7II19</accession>
<keyword evidence="2" id="KW-1185">Reference proteome</keyword>
<dbReference type="Pfam" id="PF12609">
    <property type="entry name" value="DUF3774"/>
    <property type="match status" value="1"/>
</dbReference>
<dbReference type="EMBL" id="JAXUIC010000008">
    <property type="protein sequence ID" value="KAK4577460.1"/>
    <property type="molecule type" value="Genomic_DNA"/>
</dbReference>
<dbReference type="Proteomes" id="UP001324115">
    <property type="component" value="Unassembled WGS sequence"/>
</dbReference>
<protein>
    <submittedName>
        <fullName evidence="1">Uncharacterized protein</fullName>
    </submittedName>
</protein>
<evidence type="ECO:0000313" key="1">
    <source>
        <dbReference type="EMBL" id="KAK4577460.1"/>
    </source>
</evidence>
<name>A0AAN7II19_QUERU</name>
<evidence type="ECO:0000313" key="2">
    <source>
        <dbReference type="Proteomes" id="UP001324115"/>
    </source>
</evidence>
<dbReference type="InterPro" id="IPR022251">
    <property type="entry name" value="DUF3774_wound-induced"/>
</dbReference>
<gene>
    <name evidence="1" type="ORF">RGQ29_027818</name>
</gene>